<dbReference type="Proteomes" id="UP000294621">
    <property type="component" value="Unassembled WGS sequence"/>
</dbReference>
<reference evidence="1 2" key="1">
    <citation type="submission" date="2019-03" db="EMBL/GenBank/DDBJ databases">
        <title>Genome Sequencing and Assembly of Various Microbes Isolated from Partially Reclaimed Soil and Acid Mine Drainage (AMD) Site.</title>
        <authorList>
            <person name="Steinbock B."/>
            <person name="Bechtold R."/>
            <person name="Sevigny J.L."/>
            <person name="Thomas D."/>
            <person name="Cuthill L.R."/>
            <person name="Aveiro Johannsen E.J."/>
            <person name="Thomas K."/>
            <person name="Ghosh A."/>
        </authorList>
    </citation>
    <scope>NUCLEOTIDE SEQUENCE [LARGE SCALE GENOMIC DNA]</scope>
    <source>
        <strain evidence="1 2">S-A1</strain>
    </source>
</reference>
<dbReference type="Pfam" id="PF17132">
    <property type="entry name" value="Glyco_hydro_106"/>
    <property type="match status" value="1"/>
</dbReference>
<dbReference type="AlphaFoldDB" id="A0A4R5Y935"/>
<dbReference type="RefSeq" id="WP_133346608.1">
    <property type="nucleotide sequence ID" value="NZ_SMZQ01000002.1"/>
</dbReference>
<name>A0A4R5Y935_9MICC</name>
<organism evidence="1 2">
    <name type="scientific">Arthrobacter nitrophenolicus</name>
    <dbReference type="NCBI Taxonomy" id="683150"/>
    <lineage>
        <taxon>Bacteria</taxon>
        <taxon>Bacillati</taxon>
        <taxon>Actinomycetota</taxon>
        <taxon>Actinomycetes</taxon>
        <taxon>Micrococcales</taxon>
        <taxon>Micrococcaceae</taxon>
        <taxon>Arthrobacter</taxon>
    </lineage>
</organism>
<evidence type="ECO:0000313" key="1">
    <source>
        <dbReference type="EMBL" id="TDL39632.1"/>
    </source>
</evidence>
<accession>A0A4R5Y935</accession>
<comment type="caution">
    <text evidence="1">The sequence shown here is derived from an EMBL/GenBank/DDBJ whole genome shotgun (WGS) entry which is preliminary data.</text>
</comment>
<dbReference type="EMBL" id="SMZQ01000002">
    <property type="protein sequence ID" value="TDL39632.1"/>
    <property type="molecule type" value="Genomic_DNA"/>
</dbReference>
<proteinExistence type="predicted"/>
<protein>
    <submittedName>
        <fullName evidence="1">Uncharacterized protein</fullName>
    </submittedName>
</protein>
<dbReference type="OrthoDB" id="9761519at2"/>
<gene>
    <name evidence="1" type="ORF">E2R57_03885</name>
</gene>
<evidence type="ECO:0000313" key="2">
    <source>
        <dbReference type="Proteomes" id="UP000294621"/>
    </source>
</evidence>
<sequence length="262" mass="27956">MQLFEGAGISRAEEETYAADVAYFYGEEAPVTGVSGDVPPEVPEGHGFDFINLDGLLNHVTVAPDGGLLTTGGSRYRLLCLGGTSHRMTLTAVRRITELLDAGATVAGWRPESTPSRGDHADDWTAAVEKIWAARAGLLDLAGVPASDGVAEGQGDLQEQGSLRGTVGPGRGLALSCRAAHRRRQDCPRPPTGTLRISLHSPAAFWYRECWWHGTACRSLASACRCRGSLERNVGGHIRRRGPVAIGTHLDHPCTLERAGVE</sequence>